<proteinExistence type="predicted"/>
<dbReference type="RefSeq" id="WP_320003163.1">
    <property type="nucleotide sequence ID" value="NZ_JAUHJS010000002.1"/>
</dbReference>
<dbReference type="Proteomes" id="UP001168552">
    <property type="component" value="Unassembled WGS sequence"/>
</dbReference>
<evidence type="ECO:0000256" key="3">
    <source>
        <dbReference type="ARBA" id="ARBA00022679"/>
    </source>
</evidence>
<evidence type="ECO:0000256" key="4">
    <source>
        <dbReference type="ARBA" id="ARBA00022692"/>
    </source>
</evidence>
<sequence length="351" mass="39346">MPLIIASLVTAFLITFLFIPVIIKIFKKKKIFDKPGGRKIHKVVKPSMGGIPIFIGIAVALFIWMPFDGFKELNYLYGALLIVFITGVRDDLIPLKPLHKLIGIVTAAFMVVYLCDIRLNSLYGIFGIYEMPLIVSYVLSVFTIIVITNAINLIDGLDGLAGSISTIILFTFGVWFYAMNNITFSIVIFAFIGSLIAFLNFNWEPSKIFMGDTGALLLGFFISVVTIDFIHVNHGLPHTIDFRFDASVSAAICVIIMPLFDTLRVFISRMMRGKSPFSPDKTHIHHMLLRMGMRHSQAVLTIGCVNLIFIGIAYLGKDLGDHIMLPLVIGVTLMFSLLLDILIKRRYFNRN</sequence>
<reference evidence="8" key="1">
    <citation type="submission" date="2023-06" db="EMBL/GenBank/DDBJ databases">
        <title>Cytophagales bacterium Strain LB-30, isolated from soil.</title>
        <authorList>
            <person name="Liu B."/>
        </authorList>
    </citation>
    <scope>NUCLEOTIDE SEQUENCE</scope>
    <source>
        <strain evidence="8">LB-30</strain>
    </source>
</reference>
<feature type="transmembrane region" description="Helical" evidence="7">
    <location>
        <begin position="6"/>
        <end position="26"/>
    </location>
</feature>
<keyword evidence="4 7" id="KW-0812">Transmembrane</keyword>
<keyword evidence="9" id="KW-1185">Reference proteome</keyword>
<feature type="transmembrane region" description="Helical" evidence="7">
    <location>
        <begin position="298"/>
        <end position="316"/>
    </location>
</feature>
<evidence type="ECO:0000313" key="8">
    <source>
        <dbReference type="EMBL" id="MDN4164636.1"/>
    </source>
</evidence>
<comment type="caution">
    <text evidence="8">The sequence shown here is derived from an EMBL/GenBank/DDBJ whole genome shotgun (WGS) entry which is preliminary data.</text>
</comment>
<evidence type="ECO:0000256" key="5">
    <source>
        <dbReference type="ARBA" id="ARBA00022989"/>
    </source>
</evidence>
<feature type="transmembrane region" description="Helical" evidence="7">
    <location>
        <begin position="125"/>
        <end position="147"/>
    </location>
</feature>
<evidence type="ECO:0000256" key="6">
    <source>
        <dbReference type="ARBA" id="ARBA00023136"/>
    </source>
</evidence>
<evidence type="ECO:0000256" key="2">
    <source>
        <dbReference type="ARBA" id="ARBA00022475"/>
    </source>
</evidence>
<evidence type="ECO:0000256" key="7">
    <source>
        <dbReference type="SAM" id="Phobius"/>
    </source>
</evidence>
<dbReference type="InterPro" id="IPR018480">
    <property type="entry name" value="PNAcMuramoyl-5peptid_Trfase_CS"/>
</dbReference>
<keyword evidence="2" id="KW-1003">Cell membrane</keyword>
<feature type="transmembrane region" description="Helical" evidence="7">
    <location>
        <begin position="73"/>
        <end position="89"/>
    </location>
</feature>
<accession>A0ABT8F342</accession>
<comment type="subcellular location">
    <subcellularLocation>
        <location evidence="1">Cell membrane</location>
        <topology evidence="1">Multi-pass membrane protein</topology>
    </subcellularLocation>
</comment>
<keyword evidence="5 7" id="KW-1133">Transmembrane helix</keyword>
<feature type="transmembrane region" description="Helical" evidence="7">
    <location>
        <begin position="101"/>
        <end position="119"/>
    </location>
</feature>
<organism evidence="8 9">
    <name type="scientific">Shiella aurantiaca</name>
    <dbReference type="NCBI Taxonomy" id="3058365"/>
    <lineage>
        <taxon>Bacteria</taxon>
        <taxon>Pseudomonadati</taxon>
        <taxon>Bacteroidota</taxon>
        <taxon>Cytophagia</taxon>
        <taxon>Cytophagales</taxon>
        <taxon>Shiellaceae</taxon>
        <taxon>Shiella</taxon>
    </lineage>
</organism>
<dbReference type="EMBL" id="JAUHJS010000002">
    <property type="protein sequence ID" value="MDN4164636.1"/>
    <property type="molecule type" value="Genomic_DNA"/>
</dbReference>
<dbReference type="CDD" id="cd06853">
    <property type="entry name" value="GT_WecA_like"/>
    <property type="match status" value="1"/>
</dbReference>
<dbReference type="PROSITE" id="PS01347">
    <property type="entry name" value="MRAY_1"/>
    <property type="match status" value="1"/>
</dbReference>
<keyword evidence="3 8" id="KW-0808">Transferase</keyword>
<dbReference type="InterPro" id="IPR000715">
    <property type="entry name" value="Glycosyl_transferase_4"/>
</dbReference>
<feature type="transmembrane region" description="Helical" evidence="7">
    <location>
        <begin position="159"/>
        <end position="178"/>
    </location>
</feature>
<gene>
    <name evidence="8" type="ORF">QWY31_03930</name>
</gene>
<name>A0ABT8F342_9BACT</name>
<evidence type="ECO:0000313" key="9">
    <source>
        <dbReference type="Proteomes" id="UP001168552"/>
    </source>
</evidence>
<dbReference type="GO" id="GO:0016740">
    <property type="term" value="F:transferase activity"/>
    <property type="evidence" value="ECO:0007669"/>
    <property type="project" value="UniProtKB-KW"/>
</dbReference>
<feature type="transmembrane region" description="Helical" evidence="7">
    <location>
        <begin position="322"/>
        <end position="343"/>
    </location>
</feature>
<evidence type="ECO:0000256" key="1">
    <source>
        <dbReference type="ARBA" id="ARBA00004651"/>
    </source>
</evidence>
<dbReference type="PROSITE" id="PS01348">
    <property type="entry name" value="MRAY_2"/>
    <property type="match status" value="1"/>
</dbReference>
<dbReference type="PANTHER" id="PTHR22926">
    <property type="entry name" value="PHOSPHO-N-ACETYLMURAMOYL-PENTAPEPTIDE-TRANSFERASE"/>
    <property type="match status" value="1"/>
</dbReference>
<feature type="transmembrane region" description="Helical" evidence="7">
    <location>
        <begin position="184"/>
        <end position="203"/>
    </location>
</feature>
<feature type="transmembrane region" description="Helical" evidence="7">
    <location>
        <begin position="47"/>
        <end position="67"/>
    </location>
</feature>
<dbReference type="PANTHER" id="PTHR22926:SF3">
    <property type="entry name" value="UNDECAPRENYL-PHOSPHATE ALPHA-N-ACETYLGLUCOSAMINYL 1-PHOSPHATE TRANSFERASE"/>
    <property type="match status" value="1"/>
</dbReference>
<feature type="transmembrane region" description="Helical" evidence="7">
    <location>
        <begin position="215"/>
        <end position="234"/>
    </location>
</feature>
<keyword evidence="6 7" id="KW-0472">Membrane</keyword>
<protein>
    <submittedName>
        <fullName evidence="8">MraY family glycosyltransferase</fullName>
        <ecNumber evidence="8">2.7.8.-</ecNumber>
    </submittedName>
</protein>
<dbReference type="Pfam" id="PF00953">
    <property type="entry name" value="Glycos_transf_4"/>
    <property type="match status" value="1"/>
</dbReference>
<feature type="transmembrane region" description="Helical" evidence="7">
    <location>
        <begin position="246"/>
        <end position="267"/>
    </location>
</feature>
<dbReference type="EC" id="2.7.8.-" evidence="8"/>